<organismHost>
    <name type="scientific">Acanthamoeba polyphaga</name>
    <name type="common">Amoeba</name>
    <dbReference type="NCBI Taxonomy" id="5757"/>
</organismHost>
<dbReference type="SMART" id="SM00248">
    <property type="entry name" value="ANK"/>
    <property type="match status" value="3"/>
</dbReference>
<protein>
    <submittedName>
        <fullName evidence="1">Putative ankyrin repeat protein</fullName>
    </submittedName>
</protein>
<reference evidence="1 2" key="1">
    <citation type="submission" date="2014-10" db="EMBL/GenBank/DDBJ databases">
        <title>Pan-genome analysis of Brazilian lineage A amoebal mimiviruses.</title>
        <authorList>
            <person name="Assis F.L."/>
            <person name="Abrahao J.S."/>
            <person name="Kroon E.G."/>
            <person name="Dornas F.P."/>
            <person name="Andrade K.R."/>
            <person name="Borato P.V.M."/>
            <person name="Pilotto M.R."/>
            <person name="Benamar S."/>
            <person name="LaScola B."/>
            <person name="Colson P."/>
        </authorList>
    </citation>
    <scope>NUCLEOTIDE SEQUENCE [LARGE SCALE GENOMIC DNA]</scope>
    <source>
        <strain evidence="1 2">Oyster</strain>
    </source>
</reference>
<dbReference type="Proteomes" id="UP000241474">
    <property type="component" value="Segment"/>
</dbReference>
<evidence type="ECO:0000313" key="2">
    <source>
        <dbReference type="Proteomes" id="UP000241474"/>
    </source>
</evidence>
<dbReference type="InterPro" id="IPR036770">
    <property type="entry name" value="Ankyrin_rpt-contain_sf"/>
</dbReference>
<dbReference type="InterPro" id="IPR002110">
    <property type="entry name" value="Ankyrin_rpt"/>
</dbReference>
<accession>A0A0G2Y4W2</accession>
<name>A0A0G2Y4W2_MIMIV</name>
<organism evidence="1 2">
    <name type="scientific">Acanthamoeba polyphaga mimivirus</name>
    <name type="common">APMV</name>
    <dbReference type="NCBI Taxonomy" id="212035"/>
    <lineage>
        <taxon>Viruses</taxon>
        <taxon>Varidnaviria</taxon>
        <taxon>Bamfordvirae</taxon>
        <taxon>Nucleocytoviricota</taxon>
        <taxon>Megaviricetes</taxon>
        <taxon>Imitervirales</taxon>
        <taxon>Mimiviridae</taxon>
        <taxon>Megamimivirinae</taxon>
        <taxon>Mimivirus</taxon>
        <taxon>Mimivirus bradfordmassiliense</taxon>
    </lineage>
</organism>
<dbReference type="SUPFAM" id="SSF48403">
    <property type="entry name" value="Ankyrin repeat"/>
    <property type="match status" value="1"/>
</dbReference>
<proteinExistence type="predicted"/>
<evidence type="ECO:0000313" key="1">
    <source>
        <dbReference type="EMBL" id="AKI79554.1"/>
    </source>
</evidence>
<dbReference type="EMBL" id="KM982401">
    <property type="protein sequence ID" value="AKI79554.1"/>
    <property type="molecule type" value="Genomic_DNA"/>
</dbReference>
<sequence>MESKTYYIFRNPDNPNYPVYHIINEKHVFKYTDFKIKEIIQVEPDYSKPDLKFTEYEDGIYATNYINEIAKISLLDVNNIDKLLFNFSYESFGPTYRLYSRFLSDNRLDLCDYLIEKNIKLTQFADYCIFNFMVNPSKESLMYIIDHNDFFQISWETIFKSIIPFTRDGEITDYLITLMDNINYKIDYDDIIKNVITNSYTLDIKNIEPIIEKTNINLYDVFKYACSRGKLHIIDYLLDKRIEYDFYELIKCDISTRTLNFFIEKGYYLDGIAIDIIINSEPHNIYKMVKFLIDQKYLTQDLITKQLLDTIIKTNINNLRLFINDFDVVDLVDLDMIIVMAIEFNSMELINWCMNNGININKYMSIITKKCRPTIISGLIELGAQIPNDKSYYDPTIIENYCMGSDCISYLKTIIEKEFDTAENIIHNIIENRPHIEILKYLLTEVQTEHITIPKLTNVIIRNYYYDNDYCPEYYEDLIKSGIQFDIEQQTIIQIIEKKIVDVQGVIFSNCELSSNLKILFVTIMTDNIDILEFLLEINKYNQDYLQWALIFSSNNITILEYIINNTNVNPISFKQEMSTMAGHNNYYSIDYLRLNGFYTNNDVPTDSKLADFMNEIGIDIFNPNF</sequence>